<evidence type="ECO:0008006" key="4">
    <source>
        <dbReference type="Google" id="ProtNLM"/>
    </source>
</evidence>
<evidence type="ECO:0000256" key="2">
    <source>
        <dbReference type="ARBA" id="ARBA00022737"/>
    </source>
</evidence>
<dbReference type="PANTHER" id="PTHR45712:SF22">
    <property type="entry name" value="INSULIN-LIKE GROWTH FACTOR-BINDING PROTEIN COMPLEX ACID LABILE SUBUNIT"/>
    <property type="match status" value="1"/>
</dbReference>
<dbReference type="AlphaFoldDB" id="A0A182IJT6"/>
<accession>A0A182IJT6</accession>
<dbReference type="GO" id="GO:0005615">
    <property type="term" value="C:extracellular space"/>
    <property type="evidence" value="ECO:0007669"/>
    <property type="project" value="TreeGrafter"/>
</dbReference>
<dbReference type="InterPro" id="IPR032675">
    <property type="entry name" value="LRR_dom_sf"/>
</dbReference>
<reference evidence="3" key="1">
    <citation type="submission" date="2022-08" db="UniProtKB">
        <authorList>
            <consortium name="EnsemblMetazoa"/>
        </authorList>
    </citation>
    <scope>IDENTIFICATION</scope>
    <source>
        <strain evidence="3">EBRO</strain>
    </source>
</reference>
<evidence type="ECO:0000313" key="3">
    <source>
        <dbReference type="EnsemblMetazoa" id="AATE000513-PA.1"/>
    </source>
</evidence>
<keyword evidence="1" id="KW-0433">Leucine-rich repeat</keyword>
<dbReference type="VEuPathDB" id="VectorBase:AATE000513"/>
<dbReference type="STRING" id="41427.A0A182IJT6"/>
<organism evidence="3">
    <name type="scientific">Anopheles atroparvus</name>
    <name type="common">European mosquito</name>
    <dbReference type="NCBI Taxonomy" id="41427"/>
    <lineage>
        <taxon>Eukaryota</taxon>
        <taxon>Metazoa</taxon>
        <taxon>Ecdysozoa</taxon>
        <taxon>Arthropoda</taxon>
        <taxon>Hexapoda</taxon>
        <taxon>Insecta</taxon>
        <taxon>Pterygota</taxon>
        <taxon>Neoptera</taxon>
        <taxon>Endopterygota</taxon>
        <taxon>Diptera</taxon>
        <taxon>Nematocera</taxon>
        <taxon>Culicoidea</taxon>
        <taxon>Culicidae</taxon>
        <taxon>Anophelinae</taxon>
        <taxon>Anopheles</taxon>
    </lineage>
</organism>
<dbReference type="EnsemblMetazoa" id="AATE000513-RA">
    <property type="protein sequence ID" value="AATE000513-PA.1"/>
    <property type="gene ID" value="AATE000513"/>
</dbReference>
<protein>
    <recommendedName>
        <fullName evidence="4">Leucine rich immune protein (Coil-less)</fullName>
    </recommendedName>
</protein>
<dbReference type="InterPro" id="IPR050333">
    <property type="entry name" value="SLRP"/>
</dbReference>
<evidence type="ECO:0000256" key="1">
    <source>
        <dbReference type="ARBA" id="ARBA00022614"/>
    </source>
</evidence>
<name>A0A182IJT6_ANOAO</name>
<dbReference type="Gene3D" id="3.80.10.10">
    <property type="entry name" value="Ribonuclease Inhibitor"/>
    <property type="match status" value="3"/>
</dbReference>
<dbReference type="SUPFAM" id="SSF52058">
    <property type="entry name" value="L domain-like"/>
    <property type="match status" value="1"/>
</dbReference>
<keyword evidence="2" id="KW-0677">Repeat</keyword>
<sequence length="432" mass="48399">MQPGSMKQSAFTSVMILLAIFVLASTTGLVEPEQEDDTLFLVPDPSKPDLVHVVITNASRLVVHPSSALRLVTILNAPRMREIEGTSDLQILNVGGCLLERLEDSLARLSGVRTLRFMCCQLKGTLDLALLFATPALVSLSLEGNQFERVVRTQDPEQPHVLELLDLSGNALEHFNWSVLEPFTKLNKLLLCRNRLISLTGEVRLPNLCVLSLRENRLIRADLTGCDCAALSQVQFARNGMVNWPTFAPSSTALRSLELSDNHLSAVNYTELAQHRSLSSLQLNRNAISSLEPTEAVGDNETSLELPNLVSLFLQENRLEVLQLDRWKLPMLRMLSVVLNPLKSLPTNLFLRWPKLYYFYCYCPAIECVWIEQHRSYLAQRSVQMSTWRAQGSKKDPTEQSVMMMRFFPIVCISFAGSPGTTSPELTDSSAR</sequence>
<proteinExistence type="predicted"/>
<dbReference type="PANTHER" id="PTHR45712">
    <property type="entry name" value="AGAP008170-PA"/>
    <property type="match status" value="1"/>
</dbReference>